<dbReference type="AlphaFoldDB" id="A0A951UAX5"/>
<reference evidence="1" key="2">
    <citation type="journal article" date="2022" name="Microbiol. Resour. Announc.">
        <title>Metagenome Sequencing to Explore Phylogenomics of Terrestrial Cyanobacteria.</title>
        <authorList>
            <person name="Ward R.D."/>
            <person name="Stajich J.E."/>
            <person name="Johansen J.R."/>
            <person name="Huntemann M."/>
            <person name="Clum A."/>
            <person name="Foster B."/>
            <person name="Foster B."/>
            <person name="Roux S."/>
            <person name="Palaniappan K."/>
            <person name="Varghese N."/>
            <person name="Mukherjee S."/>
            <person name="Reddy T.B.K."/>
            <person name="Daum C."/>
            <person name="Copeland A."/>
            <person name="Chen I.A."/>
            <person name="Ivanova N.N."/>
            <person name="Kyrpides N.C."/>
            <person name="Shapiro N."/>
            <person name="Eloe-Fadrosh E.A."/>
            <person name="Pietrasiak N."/>
        </authorList>
    </citation>
    <scope>NUCLEOTIDE SEQUENCE</scope>
    <source>
        <strain evidence="1">CPER-KK1</strain>
    </source>
</reference>
<dbReference type="EMBL" id="JAHHIF010000012">
    <property type="protein sequence ID" value="MBW4544996.1"/>
    <property type="molecule type" value="Genomic_DNA"/>
</dbReference>
<comment type="caution">
    <text evidence="1">The sequence shown here is derived from an EMBL/GenBank/DDBJ whole genome shotgun (WGS) entry which is preliminary data.</text>
</comment>
<reference evidence="1" key="1">
    <citation type="submission" date="2021-05" db="EMBL/GenBank/DDBJ databases">
        <authorList>
            <person name="Pietrasiak N."/>
            <person name="Ward R."/>
            <person name="Stajich J.E."/>
            <person name="Kurbessoian T."/>
        </authorList>
    </citation>
    <scope>NUCLEOTIDE SEQUENCE</scope>
    <source>
        <strain evidence="1">CPER-KK1</strain>
    </source>
</reference>
<gene>
    <name evidence="1" type="ORF">KME25_11200</name>
</gene>
<accession>A0A951UAX5</accession>
<dbReference type="Proteomes" id="UP000753908">
    <property type="component" value="Unassembled WGS sequence"/>
</dbReference>
<organism evidence="1 2">
    <name type="scientific">Symplocastrum torsivum CPER-KK1</name>
    <dbReference type="NCBI Taxonomy" id="450513"/>
    <lineage>
        <taxon>Bacteria</taxon>
        <taxon>Bacillati</taxon>
        <taxon>Cyanobacteriota</taxon>
        <taxon>Cyanophyceae</taxon>
        <taxon>Oscillatoriophycideae</taxon>
        <taxon>Oscillatoriales</taxon>
        <taxon>Microcoleaceae</taxon>
        <taxon>Symplocastrum</taxon>
    </lineage>
</organism>
<evidence type="ECO:0000313" key="1">
    <source>
        <dbReference type="EMBL" id="MBW4544996.1"/>
    </source>
</evidence>
<protein>
    <submittedName>
        <fullName evidence="1">Uncharacterized protein</fullName>
    </submittedName>
</protein>
<proteinExistence type="predicted"/>
<name>A0A951UAX5_9CYAN</name>
<sequence>MIYEVVQQALSNGYLTVEEEEKLRQLLQAKYGIDDLNAFFNLQQAVIEGRVKQQSRELRMAKL</sequence>
<evidence type="ECO:0000313" key="2">
    <source>
        <dbReference type="Proteomes" id="UP000753908"/>
    </source>
</evidence>